<reference evidence="2" key="1">
    <citation type="journal article" date="2019" name="Int. J. Syst. Evol. Microbiol.">
        <title>The Global Catalogue of Microorganisms (GCM) 10K type strain sequencing project: providing services to taxonomists for standard genome sequencing and annotation.</title>
        <authorList>
            <consortium name="The Broad Institute Genomics Platform"/>
            <consortium name="The Broad Institute Genome Sequencing Center for Infectious Disease"/>
            <person name="Wu L."/>
            <person name="Ma J."/>
        </authorList>
    </citation>
    <scope>NUCLEOTIDE SEQUENCE [LARGE SCALE GENOMIC DNA]</scope>
    <source>
        <strain evidence="2">CGMCC 1.13718</strain>
    </source>
</reference>
<dbReference type="RefSeq" id="WP_193192766.1">
    <property type="nucleotide sequence ID" value="NZ_JACZFR010000032.1"/>
</dbReference>
<organism evidence="1 2">
    <name type="scientific">Microbulbifer taiwanensis</name>
    <dbReference type="NCBI Taxonomy" id="986746"/>
    <lineage>
        <taxon>Bacteria</taxon>
        <taxon>Pseudomonadati</taxon>
        <taxon>Pseudomonadota</taxon>
        <taxon>Gammaproteobacteria</taxon>
        <taxon>Cellvibrionales</taxon>
        <taxon>Microbulbiferaceae</taxon>
        <taxon>Microbulbifer</taxon>
    </lineage>
</organism>
<proteinExistence type="predicted"/>
<name>A0ABW1YRC4_9GAMM</name>
<comment type="caution">
    <text evidence="1">The sequence shown here is derived from an EMBL/GenBank/DDBJ whole genome shotgun (WGS) entry which is preliminary data.</text>
</comment>
<protein>
    <submittedName>
        <fullName evidence="1">SCP2 sterol-binding domain-containing protein</fullName>
    </submittedName>
</protein>
<sequence>MDKNTLKPAAPMPLPDHILERLRRLACPHPLARVQFRLPDASDFYLDFSRQSECGEAVSDKVVSQIGLVEDPALILEMANSTLSAILDGRLSARHAFLLGEIRYFGDREMAASLADLFPAKR</sequence>
<dbReference type="SUPFAM" id="SSF55718">
    <property type="entry name" value="SCP-like"/>
    <property type="match status" value="1"/>
</dbReference>
<gene>
    <name evidence="1" type="ORF">ACFQBM_18790</name>
</gene>
<evidence type="ECO:0000313" key="2">
    <source>
        <dbReference type="Proteomes" id="UP001596425"/>
    </source>
</evidence>
<accession>A0ABW1YRC4</accession>
<dbReference type="Proteomes" id="UP001596425">
    <property type="component" value="Unassembled WGS sequence"/>
</dbReference>
<dbReference type="InterPro" id="IPR036527">
    <property type="entry name" value="SCP2_sterol-bd_dom_sf"/>
</dbReference>
<evidence type="ECO:0000313" key="1">
    <source>
        <dbReference type="EMBL" id="MFC6635326.1"/>
    </source>
</evidence>
<dbReference type="Gene3D" id="3.30.1050.10">
    <property type="entry name" value="SCP2 sterol-binding domain"/>
    <property type="match status" value="1"/>
</dbReference>
<keyword evidence="2" id="KW-1185">Reference proteome</keyword>
<dbReference type="EMBL" id="JBHSVR010000001">
    <property type="protein sequence ID" value="MFC6635326.1"/>
    <property type="molecule type" value="Genomic_DNA"/>
</dbReference>